<dbReference type="Pfam" id="PF13410">
    <property type="entry name" value="GST_C_2"/>
    <property type="match status" value="1"/>
</dbReference>
<name>A0A9W7AEI4_9STRA</name>
<dbReference type="SUPFAM" id="SSF47616">
    <property type="entry name" value="GST C-terminal domain-like"/>
    <property type="match status" value="1"/>
</dbReference>
<accession>A0A9W7AEI4</accession>
<comment type="caution">
    <text evidence="3">The sequence shown here is derived from an EMBL/GenBank/DDBJ whole genome shotgun (WGS) entry which is preliminary data.</text>
</comment>
<organism evidence="3 4">
    <name type="scientific">Triparma laevis f. longispina</name>
    <dbReference type="NCBI Taxonomy" id="1714387"/>
    <lineage>
        <taxon>Eukaryota</taxon>
        <taxon>Sar</taxon>
        <taxon>Stramenopiles</taxon>
        <taxon>Ochrophyta</taxon>
        <taxon>Bolidophyceae</taxon>
        <taxon>Parmales</taxon>
        <taxon>Triparmaceae</taxon>
        <taxon>Triparma</taxon>
    </lineage>
</organism>
<keyword evidence="4" id="KW-1185">Reference proteome</keyword>
<dbReference type="GO" id="GO:0005737">
    <property type="term" value="C:cytoplasm"/>
    <property type="evidence" value="ECO:0007669"/>
    <property type="project" value="TreeGrafter"/>
</dbReference>
<feature type="chain" id="PRO_5040838983" description="GST C-terminal domain-containing protein" evidence="1">
    <location>
        <begin position="16"/>
        <end position="376"/>
    </location>
</feature>
<dbReference type="InterPro" id="IPR016639">
    <property type="entry name" value="GST_Omega/GSH"/>
</dbReference>
<dbReference type="EMBL" id="BRXW01000594">
    <property type="protein sequence ID" value="GMH68490.1"/>
    <property type="molecule type" value="Genomic_DNA"/>
</dbReference>
<reference evidence="4" key="1">
    <citation type="journal article" date="2023" name="Commun. Biol.">
        <title>Genome analysis of Parmales, the sister group of diatoms, reveals the evolutionary specialization of diatoms from phago-mixotrophs to photoautotrophs.</title>
        <authorList>
            <person name="Ban H."/>
            <person name="Sato S."/>
            <person name="Yoshikawa S."/>
            <person name="Yamada K."/>
            <person name="Nakamura Y."/>
            <person name="Ichinomiya M."/>
            <person name="Sato N."/>
            <person name="Blanc-Mathieu R."/>
            <person name="Endo H."/>
            <person name="Kuwata A."/>
            <person name="Ogata H."/>
        </authorList>
    </citation>
    <scope>NUCLEOTIDE SEQUENCE [LARGE SCALE GENOMIC DNA]</scope>
    <source>
        <strain evidence="4">NIES 3700</strain>
    </source>
</reference>
<dbReference type="AlphaFoldDB" id="A0A9W7AEI4"/>
<protein>
    <recommendedName>
        <fullName evidence="2">GST C-terminal domain-containing protein</fullName>
    </recommendedName>
</protein>
<gene>
    <name evidence="3" type="ORF">TrLO_g2275</name>
</gene>
<dbReference type="Gene3D" id="3.40.30.10">
    <property type="entry name" value="Glutaredoxin"/>
    <property type="match status" value="1"/>
</dbReference>
<sequence>MRMIFTLLLLSSASAFAPLVPPSKTTPISRATRTVLNDRPNISTEKTKTQFSLNLLKNGPPQTLFLPFVKWFYKTLWQLMLNELTPHDSEGRFLRDYSTSSYIPPSLTELNSESNYLVLLGNPCPWCHRISIALILQPRSNVKILKLQDNASKARKGGWILPQTSEFPGVPDLKGVYDLLTDDEYQGRSTAPLLVDYTNMSIVTNESNDILKLLNAGSTLNLRPESDINEIEELSSYYFDKLSNGCYRTGFCTSQIAYGEACKDVIEGLTNLNERLKDKEFIMGSEITEVDVKLYPWVCRYDYVYSILFKSPGGKISNYPNILSWAKGVTEIEGMKDTIDLRDAVGSYYRELFMINPGGIEVECPRDVGELFDVDC</sequence>
<dbReference type="InterPro" id="IPR036282">
    <property type="entry name" value="Glutathione-S-Trfase_C_sf"/>
</dbReference>
<evidence type="ECO:0000256" key="1">
    <source>
        <dbReference type="SAM" id="SignalP"/>
    </source>
</evidence>
<dbReference type="InterPro" id="IPR010987">
    <property type="entry name" value="Glutathione-S-Trfase_C-like"/>
</dbReference>
<dbReference type="GO" id="GO:0004364">
    <property type="term" value="F:glutathione transferase activity"/>
    <property type="evidence" value="ECO:0007669"/>
    <property type="project" value="InterPro"/>
</dbReference>
<feature type="domain" description="GST C-terminal" evidence="2">
    <location>
        <begin position="221"/>
        <end position="358"/>
    </location>
</feature>
<evidence type="ECO:0000259" key="2">
    <source>
        <dbReference type="PROSITE" id="PS50405"/>
    </source>
</evidence>
<evidence type="ECO:0000313" key="3">
    <source>
        <dbReference type="EMBL" id="GMH68490.1"/>
    </source>
</evidence>
<dbReference type="PROSITE" id="PS50405">
    <property type="entry name" value="GST_CTER"/>
    <property type="match status" value="1"/>
</dbReference>
<dbReference type="Gene3D" id="1.20.1050.10">
    <property type="match status" value="1"/>
</dbReference>
<feature type="signal peptide" evidence="1">
    <location>
        <begin position="1"/>
        <end position="15"/>
    </location>
</feature>
<dbReference type="PANTHER" id="PTHR32419">
    <property type="entry name" value="GLUTATHIONYL-HYDROQUINONE REDUCTASE"/>
    <property type="match status" value="1"/>
</dbReference>
<dbReference type="OrthoDB" id="2309723at2759"/>
<evidence type="ECO:0000313" key="4">
    <source>
        <dbReference type="Proteomes" id="UP001165122"/>
    </source>
</evidence>
<dbReference type="PANTHER" id="PTHR32419:SF6">
    <property type="entry name" value="GLUTATHIONE S-TRANSFERASE OMEGA-LIKE 1-RELATED"/>
    <property type="match status" value="1"/>
</dbReference>
<keyword evidence="1" id="KW-0732">Signal</keyword>
<dbReference type="Proteomes" id="UP001165122">
    <property type="component" value="Unassembled WGS sequence"/>
</dbReference>
<proteinExistence type="predicted"/>